<reference evidence="1 2" key="1">
    <citation type="journal article" date="2015" name="Genome Announc.">
        <title>Whole-Genome Sequence of Leptospira interrogans Serovar Hardjo Subtype Hardjoprajitno Strain Norma, Isolated from Cattle in a Leptospirosis Outbreak in Brazil.</title>
        <authorList>
            <person name="Cosate M.R."/>
            <person name="Soares S.C."/>
            <person name="Mendes T.A."/>
            <person name="Raittz R.T."/>
            <person name="Moreira E.C."/>
            <person name="Leite R."/>
            <person name="Fernandes G.R."/>
            <person name="Haddad J.P."/>
            <person name="Ortega J.M."/>
        </authorList>
    </citation>
    <scope>NUCLEOTIDE SEQUENCE [LARGE SCALE GENOMIC DNA]</scope>
    <source>
        <strain evidence="1 2">Norma</strain>
    </source>
</reference>
<evidence type="ECO:0000313" key="1">
    <source>
        <dbReference type="EMBL" id="ALE38060.1"/>
    </source>
</evidence>
<protein>
    <submittedName>
        <fullName evidence="1">Uncharacterized protein</fullName>
    </submittedName>
</protein>
<name>A0A0M5LEF4_LEPIR</name>
<dbReference type="Proteomes" id="UP000056502">
    <property type="component" value="Chromosome I"/>
</dbReference>
<dbReference type="EMBL" id="CP012603">
    <property type="protein sequence ID" value="ALE38060.1"/>
    <property type="molecule type" value="Genomic_DNA"/>
</dbReference>
<proteinExistence type="predicted"/>
<organism evidence="1">
    <name type="scientific">Leptospira interrogans serovar Hardjo str. Norma</name>
    <dbReference type="NCBI Taxonomy" id="1279460"/>
    <lineage>
        <taxon>Bacteria</taxon>
        <taxon>Pseudomonadati</taxon>
        <taxon>Spirochaetota</taxon>
        <taxon>Spirochaetia</taxon>
        <taxon>Leptospirales</taxon>
        <taxon>Leptospiraceae</taxon>
        <taxon>Leptospira</taxon>
    </lineage>
</organism>
<dbReference type="AntiFam" id="ANF00053">
    <property type="entry name" value="Translation of DNA repeat"/>
</dbReference>
<dbReference type="PATRIC" id="fig|1279460.3.peg.852"/>
<dbReference type="AlphaFoldDB" id="A0A0M5LEF4"/>
<gene>
    <name evidence="1" type="ORF">G436_0843</name>
</gene>
<sequence length="37" mass="4449">MWELLQLELLKKFIAVINKTTSIDHFMKQKQDGKLIF</sequence>
<accession>A0A0M5LEF4</accession>
<evidence type="ECO:0000313" key="2">
    <source>
        <dbReference type="Proteomes" id="UP000056502"/>
    </source>
</evidence>